<dbReference type="Proteomes" id="UP000228380">
    <property type="component" value="Chromosome 3"/>
</dbReference>
<dbReference type="GeneID" id="103705937"/>
<evidence type="ECO:0000256" key="1">
    <source>
        <dbReference type="SAM" id="MobiDB-lite"/>
    </source>
</evidence>
<dbReference type="InterPro" id="IPR012862">
    <property type="entry name" value="DUF1635"/>
</dbReference>
<keyword evidence="2" id="KW-1185">Reference proteome</keyword>
<organism evidence="2 3">
    <name type="scientific">Phoenix dactylifera</name>
    <name type="common">Date palm</name>
    <dbReference type="NCBI Taxonomy" id="42345"/>
    <lineage>
        <taxon>Eukaryota</taxon>
        <taxon>Viridiplantae</taxon>
        <taxon>Streptophyta</taxon>
        <taxon>Embryophyta</taxon>
        <taxon>Tracheophyta</taxon>
        <taxon>Spermatophyta</taxon>
        <taxon>Magnoliopsida</taxon>
        <taxon>Liliopsida</taxon>
        <taxon>Arecaceae</taxon>
        <taxon>Coryphoideae</taxon>
        <taxon>Phoeniceae</taxon>
        <taxon>Phoenix</taxon>
    </lineage>
</organism>
<dbReference type="KEGG" id="pda:103705937"/>
<reference evidence="3" key="2">
    <citation type="submission" date="2025-08" db="UniProtKB">
        <authorList>
            <consortium name="RefSeq"/>
        </authorList>
    </citation>
    <scope>IDENTIFICATION</scope>
    <source>
        <tissue evidence="3">Young leaves</tissue>
    </source>
</reference>
<dbReference type="Pfam" id="PF07795">
    <property type="entry name" value="DUF1635"/>
    <property type="match status" value="1"/>
</dbReference>
<name>A0A8B7BYN8_PHODC</name>
<dbReference type="OrthoDB" id="778241at2759"/>
<evidence type="ECO:0000313" key="2">
    <source>
        <dbReference type="Proteomes" id="UP000228380"/>
    </source>
</evidence>
<dbReference type="PANTHER" id="PTHR33431">
    <property type="entry name" value="ENABLED-LIKE PROTEIN (DUF1635)"/>
    <property type="match status" value="1"/>
</dbReference>
<reference evidence="2" key="1">
    <citation type="journal article" date="2019" name="Nat. Commun.">
        <title>Genome-wide association mapping of date palm fruit traits.</title>
        <authorList>
            <person name="Hazzouri K.M."/>
            <person name="Gros-Balthazard M."/>
            <person name="Flowers J.M."/>
            <person name="Copetti D."/>
            <person name="Lemansour A."/>
            <person name="Lebrun M."/>
            <person name="Masmoudi K."/>
            <person name="Ferrand S."/>
            <person name="Dhar M.I."/>
            <person name="Fresquez Z.A."/>
            <person name="Rosas U."/>
            <person name="Zhang J."/>
            <person name="Talag J."/>
            <person name="Lee S."/>
            <person name="Kudrna D."/>
            <person name="Powell R.F."/>
            <person name="Leitch I.J."/>
            <person name="Krueger R.R."/>
            <person name="Wing R.A."/>
            <person name="Amiri K.M.A."/>
            <person name="Purugganan M.D."/>
        </authorList>
    </citation>
    <scope>NUCLEOTIDE SEQUENCE [LARGE SCALE GENOMIC DNA]</scope>
    <source>
        <strain evidence="2">cv. Khalas</strain>
    </source>
</reference>
<sequence>MGASPWALAEAAIMEGTLSVWGRQEGVEELKARLLLTTLELESLRTNAQEEIRRNQESISKLVHLLNVTRQERDEARTQLQSLPNKIILGSPPQLCSLVSHLQPQSQEIKPMGANPNIEKSDGPSNPPTQYSHGSSSHADPFSVTLSSPDMSNLTMLHPSNTQLQQQPILLEHNNSTSMGIPSCISKLDRASAAIDSLVSKRALPEKGKLLQTVMEAGPLLQTLLVAGPLPQWRNPPPLKPIQIPPVAAQGGNTETPNRSLVLGPDYERSYVGSEMDGASASNSFGAADSCFKQAMSTSHARSYQSLAKKLRTQ</sequence>
<evidence type="ECO:0000313" key="3">
    <source>
        <dbReference type="RefSeq" id="XP_008788075.3"/>
    </source>
</evidence>
<feature type="compositionally biased region" description="Polar residues" evidence="1">
    <location>
        <begin position="128"/>
        <end position="143"/>
    </location>
</feature>
<protein>
    <submittedName>
        <fullName evidence="3">Uncharacterized protein LOC103705937</fullName>
    </submittedName>
</protein>
<feature type="region of interest" description="Disordered" evidence="1">
    <location>
        <begin position="103"/>
        <end position="143"/>
    </location>
</feature>
<proteinExistence type="predicted"/>
<accession>A0A8B7BYN8</accession>
<dbReference type="RefSeq" id="XP_008788075.3">
    <property type="nucleotide sequence ID" value="XM_008789853.4"/>
</dbReference>
<dbReference type="PANTHER" id="PTHR33431:SF12">
    <property type="entry name" value="HIGH MOBILITY GROUP BOX PROTEIN, PUTATIVE (DUF1635)-RELATED"/>
    <property type="match status" value="1"/>
</dbReference>
<dbReference type="AlphaFoldDB" id="A0A8B7BYN8"/>
<gene>
    <name evidence="3" type="primary">LOC103705937</name>
</gene>